<dbReference type="eggNOG" id="COG3188">
    <property type="taxonomic scope" value="Bacteria"/>
</dbReference>
<dbReference type="HOGENOM" id="CLU_009120_1_0_6"/>
<dbReference type="Pfam" id="PF13954">
    <property type="entry name" value="PapC_N"/>
    <property type="match status" value="1"/>
</dbReference>
<evidence type="ECO:0000256" key="8">
    <source>
        <dbReference type="ARBA" id="ARBA00023237"/>
    </source>
</evidence>
<dbReference type="Proteomes" id="UP000013940">
    <property type="component" value="Chromosome"/>
</dbReference>
<sequence>MSRIPCHRHLRASCSGPSSGRRRVPATQSLCLAAVLMSNSMVLVADQDGIAPATAEAADTGSSQDVLFDSQMLFQGKGTPIDTSRFQQVGYVAPGTYLLDVLVSSQWRALQEIQFRASDDPQGSQPCYDRSLLQQLGIDLKKTDASLGTHSSHPLMGDGLFCGDLGSYIPGATTRVKIAEQKIELSVPQLFLQQNLSKTYVDPASWDYGVSAATLNYNTSLFSSQSNGRSQTDGYAGLNLGLNLGDWRLRHSGTATWSPEVGGHYQRGYIYAQTDLPAWHSQLLVGESATEADLFDSVSFRGVRLASDPRMLPESQRYYAPQIRGTASTNAKVSVYQRGYMIYETSVAPGPFEISDLQAASFGGDLDVTVTEANGQTSRFTVPFATTVQTLRPGTSRYSLTAGKVANPGLGGSEQYVAQGTLHYGLDNQLTGYAGTALTGSYMSALIGSALNTSLGAFSLDLTQARTELPRGGSMQGQSVRLSYSKNLPNSGTNFSLLAYRYSTSGYLGLQDAITLQDHVNQGESVDSFARVRDRLDININQQLGDGAGQLYATGSSLQYWNRQGQTLNFAMGYSNQWRGNSYSFMAQRMRASSSGSRAGAGADNTFFSFSLSIPLGREGRRGTTINSYASHDKRSGAHYTSGISGVLDKDGDATYALSAAHDQRQGETSTNASLNYFLPEVSLSSSFSQGRDYRQQSLGASGGMVLHSGGLTFAQTLSETTGLVHAPDAKGARVGYADTRVDGSGYAVVSSLSPYQLNTVDIDPTGVADDVELLLSSRHVAPVAGAVVMLSYPTRRARAVLIDSQQPDGQQLPFAAVAVDAQDGAELGAVGQGSRLVLRTEQDQGTIRVEWGQEPDQQCLIDYQLPSRDTASATGYVVLQLPCRAMPAGSVEERP</sequence>
<dbReference type="Gene3D" id="2.60.40.2070">
    <property type="match status" value="1"/>
</dbReference>
<organism evidence="12 13">
    <name type="scientific">Pseudomonas protegens (strain DSM 19095 / LMG 27888 / CFBP 6595 / CHA0)</name>
    <dbReference type="NCBI Taxonomy" id="1124983"/>
    <lineage>
        <taxon>Bacteria</taxon>
        <taxon>Pseudomonadati</taxon>
        <taxon>Pseudomonadota</taxon>
        <taxon>Gammaproteobacteria</taxon>
        <taxon>Pseudomonadales</taxon>
        <taxon>Pseudomonadaceae</taxon>
        <taxon>Pseudomonas</taxon>
    </lineage>
</organism>
<dbReference type="Gene3D" id="2.60.40.3110">
    <property type="match status" value="1"/>
</dbReference>
<protein>
    <submittedName>
        <fullName evidence="12">Outer membrane usher protein HtrE</fullName>
    </submittedName>
</protein>
<evidence type="ECO:0000256" key="3">
    <source>
        <dbReference type="ARBA" id="ARBA00022448"/>
    </source>
</evidence>
<feature type="domain" description="PapC-like C-terminal" evidence="10">
    <location>
        <begin position="802"/>
        <end position="867"/>
    </location>
</feature>
<evidence type="ECO:0000256" key="4">
    <source>
        <dbReference type="ARBA" id="ARBA00022452"/>
    </source>
</evidence>
<dbReference type="PROSITE" id="PS01151">
    <property type="entry name" value="FIMBRIAL_USHER"/>
    <property type="match status" value="1"/>
</dbReference>
<dbReference type="FunFam" id="2.60.40.3110:FF:000001">
    <property type="entry name" value="Putative fimbrial outer membrane usher"/>
    <property type="match status" value="1"/>
</dbReference>
<dbReference type="InterPro" id="IPR043142">
    <property type="entry name" value="PapC-like_C_sf"/>
</dbReference>
<dbReference type="EMBL" id="CP003190">
    <property type="protein sequence ID" value="AGL83288.1"/>
    <property type="molecule type" value="Genomic_DNA"/>
</dbReference>
<keyword evidence="7 9" id="KW-0472">Membrane</keyword>
<comment type="subcellular location">
    <subcellularLocation>
        <location evidence="1 9">Cell outer membrane</location>
        <topology evidence="1 9">Multi-pass membrane protein</topology>
    </subcellularLocation>
</comment>
<dbReference type="InterPro" id="IPR018030">
    <property type="entry name" value="Fimbrial_membr_usher_CS"/>
</dbReference>
<dbReference type="AlphaFoldDB" id="A0A2C9EI70"/>
<evidence type="ECO:0000256" key="1">
    <source>
        <dbReference type="ARBA" id="ARBA00004571"/>
    </source>
</evidence>
<evidence type="ECO:0000256" key="7">
    <source>
        <dbReference type="ARBA" id="ARBA00023136"/>
    </source>
</evidence>
<evidence type="ECO:0000256" key="9">
    <source>
        <dbReference type="RuleBase" id="RU003884"/>
    </source>
</evidence>
<dbReference type="Pfam" id="PF00577">
    <property type="entry name" value="Usher"/>
    <property type="match status" value="1"/>
</dbReference>
<dbReference type="GO" id="GO:0009297">
    <property type="term" value="P:pilus assembly"/>
    <property type="evidence" value="ECO:0007669"/>
    <property type="project" value="InterPro"/>
</dbReference>
<evidence type="ECO:0000256" key="6">
    <source>
        <dbReference type="ARBA" id="ARBA00022729"/>
    </source>
</evidence>
<dbReference type="InterPro" id="IPR000015">
    <property type="entry name" value="Fimb_usher"/>
</dbReference>
<evidence type="ECO:0000259" key="11">
    <source>
        <dbReference type="Pfam" id="PF13954"/>
    </source>
</evidence>
<dbReference type="InterPro" id="IPR025949">
    <property type="entry name" value="PapC-like_C"/>
</dbReference>
<dbReference type="PANTHER" id="PTHR30451">
    <property type="entry name" value="OUTER MEMBRANE USHER PROTEIN"/>
    <property type="match status" value="1"/>
</dbReference>
<evidence type="ECO:0000256" key="2">
    <source>
        <dbReference type="ARBA" id="ARBA00008064"/>
    </source>
</evidence>
<evidence type="ECO:0000259" key="10">
    <source>
        <dbReference type="Pfam" id="PF13953"/>
    </source>
</evidence>
<dbReference type="KEGG" id="pprc:PFLCHA0_c15000"/>
<dbReference type="InterPro" id="IPR042186">
    <property type="entry name" value="FimD_plug_dom"/>
</dbReference>
<gene>
    <name evidence="12" type="primary">htrE</name>
    <name evidence="12" type="ORF">PFLCHA0_c15000</name>
</gene>
<dbReference type="PANTHER" id="PTHR30451:SF20">
    <property type="entry name" value="FIMBRIAE USHER"/>
    <property type="match status" value="1"/>
</dbReference>
<dbReference type="GO" id="GO:0015473">
    <property type="term" value="F:fimbrial usher porin activity"/>
    <property type="evidence" value="ECO:0007669"/>
    <property type="project" value="InterPro"/>
</dbReference>
<proteinExistence type="inferred from homology"/>
<keyword evidence="9" id="KW-1029">Fimbrium biogenesis</keyword>
<feature type="domain" description="PapC N-terminal" evidence="11">
    <location>
        <begin position="68"/>
        <end position="220"/>
    </location>
</feature>
<comment type="similarity">
    <text evidence="2 9">Belongs to the fimbrial export usher family.</text>
</comment>
<dbReference type="Gene3D" id="3.10.20.410">
    <property type="match status" value="1"/>
</dbReference>
<keyword evidence="3 9" id="KW-0813">Transport</keyword>
<dbReference type="Gene3D" id="2.60.40.2610">
    <property type="entry name" value="Outer membrane usher protein FimD, plug domain"/>
    <property type="match status" value="1"/>
</dbReference>
<dbReference type="SUPFAM" id="SSF141729">
    <property type="entry name" value="FimD N-terminal domain-like"/>
    <property type="match status" value="1"/>
</dbReference>
<keyword evidence="5 9" id="KW-0812">Transmembrane</keyword>
<keyword evidence="8 9" id="KW-0998">Cell outer membrane</keyword>
<keyword evidence="4" id="KW-1134">Transmembrane beta strand</keyword>
<evidence type="ECO:0000256" key="5">
    <source>
        <dbReference type="ARBA" id="ARBA00022692"/>
    </source>
</evidence>
<dbReference type="GO" id="GO:0009279">
    <property type="term" value="C:cell outer membrane"/>
    <property type="evidence" value="ECO:0007669"/>
    <property type="project" value="UniProtKB-SubCell"/>
</dbReference>
<dbReference type="Pfam" id="PF13953">
    <property type="entry name" value="PapC_C"/>
    <property type="match status" value="1"/>
</dbReference>
<keyword evidence="6" id="KW-0732">Signal</keyword>
<reference evidence="13" key="1">
    <citation type="journal article" date="2014" name="Genome Announc.">
        <title>Full-genome sequence of the plant growth-promoting bacterium Pseudomonas protegens CHA0.</title>
        <authorList>
            <person name="Jousset A."/>
            <person name="Schuldes J."/>
            <person name="Keel C."/>
            <person name="Maurhofer M."/>
            <person name="Daniel R."/>
            <person name="Scheu S."/>
            <person name="Thuermer A."/>
        </authorList>
    </citation>
    <scope>NUCLEOTIDE SEQUENCE [LARGE SCALE GENOMIC DNA]</scope>
    <source>
        <strain evidence="13">DSM 19095 / LMG 27888 / CFBP 6595 / CHA0</strain>
    </source>
</reference>
<dbReference type="InterPro" id="IPR025885">
    <property type="entry name" value="PapC_N"/>
</dbReference>
<evidence type="ECO:0000313" key="13">
    <source>
        <dbReference type="Proteomes" id="UP000013940"/>
    </source>
</evidence>
<name>A0A2C9EI70_PSEPH</name>
<dbReference type="InterPro" id="IPR037224">
    <property type="entry name" value="PapC_N_sf"/>
</dbReference>
<accession>A0A2C9EI70</accession>
<evidence type="ECO:0000313" key="12">
    <source>
        <dbReference type="EMBL" id="AGL83288.1"/>
    </source>
</evidence>